<keyword evidence="5 16" id="KW-0863">Zinc-finger</keyword>
<keyword evidence="6" id="KW-0833">Ubl conjugation pathway</keyword>
<evidence type="ECO:0000256" key="11">
    <source>
        <dbReference type="ARBA" id="ARBA00076856"/>
    </source>
</evidence>
<evidence type="ECO:0000259" key="17">
    <source>
        <dbReference type="PROSITE" id="PS50089"/>
    </source>
</evidence>
<dbReference type="GO" id="GO:0006513">
    <property type="term" value="P:protein monoubiquitination"/>
    <property type="evidence" value="ECO:0007669"/>
    <property type="project" value="TreeGrafter"/>
</dbReference>
<dbReference type="Ensembl" id="ENSCMMT00000029146.1">
    <property type="protein sequence ID" value="ENSCMMP00000026681.1"/>
    <property type="gene ID" value="ENSCMMG00000016407.1"/>
</dbReference>
<keyword evidence="19" id="KW-1185">Reference proteome</keyword>
<evidence type="ECO:0000313" key="18">
    <source>
        <dbReference type="Ensembl" id="ENSCMMP00000026681.1"/>
    </source>
</evidence>
<evidence type="ECO:0000256" key="4">
    <source>
        <dbReference type="ARBA" id="ARBA00022723"/>
    </source>
</evidence>
<evidence type="ECO:0000256" key="7">
    <source>
        <dbReference type="ARBA" id="ARBA00022833"/>
    </source>
</evidence>
<dbReference type="InterPro" id="IPR013083">
    <property type="entry name" value="Znf_RING/FYVE/PHD"/>
</dbReference>
<dbReference type="SMART" id="SM00184">
    <property type="entry name" value="RING"/>
    <property type="match status" value="1"/>
</dbReference>
<dbReference type="FunFam" id="3.30.40.10:FF:000136">
    <property type="entry name" value="E3 ubiquitin-protein ligase Topors"/>
    <property type="match status" value="1"/>
</dbReference>
<dbReference type="GO" id="GO:0008270">
    <property type="term" value="F:zinc ion binding"/>
    <property type="evidence" value="ECO:0007669"/>
    <property type="project" value="UniProtKB-KW"/>
</dbReference>
<reference evidence="18" key="2">
    <citation type="submission" date="2025-08" db="UniProtKB">
        <authorList>
            <consortium name="Ensembl"/>
        </authorList>
    </citation>
    <scope>IDENTIFICATION</scope>
</reference>
<keyword evidence="9" id="KW-0804">Transcription</keyword>
<dbReference type="GO" id="GO:0008630">
    <property type="term" value="P:intrinsic apoptotic signaling pathway in response to DNA damage"/>
    <property type="evidence" value="ECO:0007669"/>
    <property type="project" value="UniProtKB-ARBA"/>
</dbReference>
<evidence type="ECO:0000256" key="10">
    <source>
        <dbReference type="ARBA" id="ARBA00071236"/>
    </source>
</evidence>
<dbReference type="InterPro" id="IPR001841">
    <property type="entry name" value="Znf_RING"/>
</dbReference>
<dbReference type="PANTHER" id="PTHR46077:SF1">
    <property type="entry name" value="TOP1 BINDING ARGININE_SERINE RICH PROTEIN, E3 UBIQUITIN LIGASE"/>
    <property type="match status" value="1"/>
</dbReference>
<dbReference type="GO" id="GO:0000209">
    <property type="term" value="P:protein polyubiquitination"/>
    <property type="evidence" value="ECO:0007669"/>
    <property type="project" value="TreeGrafter"/>
</dbReference>
<name>A0A8C3CX07_CAIMO</name>
<keyword evidence="4" id="KW-0479">Metal-binding</keyword>
<sequence>ALDSRTGARASPEDSSWSHLVVLPCPCQQVENIAMALDSRCPICLDRWDNASYVLPCLHQFYFRCIQRWAESKPECPLCKGTISSTVHSLRADDKFKEVTITVSAEALDAGHPDDPGPQHPAGSRPQAVGLLPGGLVGSFHPTTWAFIFRLYPQVLQPLLPWLHHELEQLLGVPGCGACKALKSGQGDVARAVGQALRS</sequence>
<evidence type="ECO:0000256" key="15">
    <source>
        <dbReference type="ARBA" id="ARBA00082108"/>
    </source>
</evidence>
<dbReference type="AlphaFoldDB" id="A0A8C3CX07"/>
<reference evidence="18" key="3">
    <citation type="submission" date="2025-09" db="UniProtKB">
        <authorList>
            <consortium name="Ensembl"/>
        </authorList>
    </citation>
    <scope>IDENTIFICATION</scope>
</reference>
<evidence type="ECO:0000256" key="8">
    <source>
        <dbReference type="ARBA" id="ARBA00023015"/>
    </source>
</evidence>
<dbReference type="Gene3D" id="3.30.40.10">
    <property type="entry name" value="Zinc/RING finger domain, C3HC4 (zinc finger)"/>
    <property type="match status" value="1"/>
</dbReference>
<evidence type="ECO:0000256" key="1">
    <source>
        <dbReference type="ARBA" id="ARBA00000900"/>
    </source>
</evidence>
<dbReference type="EC" id="2.3.2.27" evidence="2"/>
<evidence type="ECO:0000313" key="19">
    <source>
        <dbReference type="Proteomes" id="UP000694556"/>
    </source>
</evidence>
<keyword evidence="7" id="KW-0862">Zinc</keyword>
<dbReference type="Proteomes" id="UP000694556">
    <property type="component" value="Chromosome Z"/>
</dbReference>
<proteinExistence type="predicted"/>
<dbReference type="SUPFAM" id="SSF57850">
    <property type="entry name" value="RING/U-box"/>
    <property type="match status" value="1"/>
</dbReference>
<evidence type="ECO:0000256" key="6">
    <source>
        <dbReference type="ARBA" id="ARBA00022786"/>
    </source>
</evidence>
<reference evidence="18" key="1">
    <citation type="submission" date="2018-09" db="EMBL/GenBank/DDBJ databases">
        <title>Common duck and Muscovy duck high density SNP chip.</title>
        <authorList>
            <person name="Vignal A."/>
            <person name="Thebault N."/>
            <person name="Warren W.C."/>
        </authorList>
    </citation>
    <scope>NUCLEOTIDE SEQUENCE [LARGE SCALE GENOMIC DNA]</scope>
</reference>
<evidence type="ECO:0000256" key="9">
    <source>
        <dbReference type="ARBA" id="ARBA00023163"/>
    </source>
</evidence>
<dbReference type="Pfam" id="PF13923">
    <property type="entry name" value="zf-C3HC4_2"/>
    <property type="match status" value="1"/>
</dbReference>
<protein>
    <recommendedName>
        <fullName evidence="10">E3 ubiquitin-protein ligase Topors</fullName>
        <ecNumber evidence="2">2.3.2.27</ecNumber>
    </recommendedName>
    <alternativeName>
        <fullName evidence="11">RING-type E3 ubiquitin transferase Topors</fullName>
    </alternativeName>
    <alternativeName>
        <fullName evidence="13">SUMO1-protein E3 ligase Topors</fullName>
    </alternativeName>
    <alternativeName>
        <fullName evidence="12">Topoisomerase I-binding RING finger protein</fullName>
    </alternativeName>
    <alternativeName>
        <fullName evidence="14">Topoisomerase I-binding arginine/serine-rich protein</fullName>
    </alternativeName>
    <alternativeName>
        <fullName evidence="15">Tumor suppressor p53-binding protein 3</fullName>
    </alternativeName>
</protein>
<organism evidence="18 19">
    <name type="scientific">Cairina moschata</name>
    <name type="common">Muscovy duck</name>
    <dbReference type="NCBI Taxonomy" id="8855"/>
    <lineage>
        <taxon>Eukaryota</taxon>
        <taxon>Metazoa</taxon>
        <taxon>Chordata</taxon>
        <taxon>Craniata</taxon>
        <taxon>Vertebrata</taxon>
        <taxon>Euteleostomi</taxon>
        <taxon>Archelosauria</taxon>
        <taxon>Archosauria</taxon>
        <taxon>Dinosauria</taxon>
        <taxon>Saurischia</taxon>
        <taxon>Theropoda</taxon>
        <taxon>Coelurosauria</taxon>
        <taxon>Aves</taxon>
        <taxon>Neognathae</taxon>
        <taxon>Galloanserae</taxon>
        <taxon>Anseriformes</taxon>
        <taxon>Anatidae</taxon>
        <taxon>Anatinae</taxon>
        <taxon>Cairina</taxon>
    </lineage>
</organism>
<feature type="domain" description="RING-type" evidence="17">
    <location>
        <begin position="41"/>
        <end position="80"/>
    </location>
</feature>
<dbReference type="GO" id="GO:0032391">
    <property type="term" value="C:photoreceptor connecting cilium"/>
    <property type="evidence" value="ECO:0007669"/>
    <property type="project" value="UniProtKB-ARBA"/>
</dbReference>
<keyword evidence="8" id="KW-0805">Transcription regulation</keyword>
<evidence type="ECO:0000256" key="13">
    <source>
        <dbReference type="ARBA" id="ARBA00079040"/>
    </source>
</evidence>
<evidence type="ECO:0000256" key="14">
    <source>
        <dbReference type="ARBA" id="ARBA00079184"/>
    </source>
</evidence>
<accession>A0A8C3CX07</accession>
<evidence type="ECO:0000256" key="5">
    <source>
        <dbReference type="ARBA" id="ARBA00022771"/>
    </source>
</evidence>
<evidence type="ECO:0000256" key="12">
    <source>
        <dbReference type="ARBA" id="ARBA00076940"/>
    </source>
</evidence>
<comment type="catalytic activity">
    <reaction evidence="1">
        <text>S-ubiquitinyl-[E2 ubiquitin-conjugating enzyme]-L-cysteine + [acceptor protein]-L-lysine = [E2 ubiquitin-conjugating enzyme]-L-cysteine + N(6)-ubiquitinyl-[acceptor protein]-L-lysine.</text>
        <dbReference type="EC" id="2.3.2.27"/>
    </reaction>
</comment>
<evidence type="ECO:0000256" key="2">
    <source>
        <dbReference type="ARBA" id="ARBA00012483"/>
    </source>
</evidence>
<evidence type="ECO:0000256" key="16">
    <source>
        <dbReference type="PROSITE-ProRule" id="PRU00175"/>
    </source>
</evidence>
<evidence type="ECO:0000256" key="3">
    <source>
        <dbReference type="ARBA" id="ARBA00022679"/>
    </source>
</evidence>
<dbReference type="GO" id="GO:0061630">
    <property type="term" value="F:ubiquitin protein ligase activity"/>
    <property type="evidence" value="ECO:0007669"/>
    <property type="project" value="UniProtKB-EC"/>
</dbReference>
<dbReference type="PROSITE" id="PS50089">
    <property type="entry name" value="ZF_RING_2"/>
    <property type="match status" value="1"/>
</dbReference>
<dbReference type="PANTHER" id="PTHR46077">
    <property type="entry name" value="E3 UBIQUITIN-PROTEIN LIGASE TOPORS"/>
    <property type="match status" value="1"/>
</dbReference>
<keyword evidence="3" id="KW-0808">Transferase</keyword>